<keyword evidence="6" id="KW-0539">Nucleus</keyword>
<feature type="short sequence motif" description="DGA/G" evidence="7">
    <location>
        <begin position="212"/>
        <end position="214"/>
    </location>
</feature>
<keyword evidence="5" id="KW-0508">mRNA splicing</keyword>
<comment type="function">
    <text evidence="8">Lipolytic acyl hydrolase (LAH).</text>
</comment>
<keyword evidence="3" id="KW-0507">mRNA processing</keyword>
<comment type="subcellular location">
    <subcellularLocation>
        <location evidence="2">Cytoplasm</location>
        <location evidence="2">Cytoskeleton</location>
        <location evidence="2">Cilium axoneme</location>
    </subcellularLocation>
    <subcellularLocation>
        <location evidence="1">Nucleus</location>
    </subcellularLocation>
</comment>
<keyword evidence="4 7" id="KW-0443">Lipid metabolism</keyword>
<comment type="caution">
    <text evidence="7">Lacks conserved residue(s) required for the propagation of feature annotation.</text>
</comment>
<comment type="caution">
    <text evidence="13">The sequence shown here is derived from an EMBL/GenBank/DDBJ whole genome shotgun (WGS) entry which is preliminary data.</text>
</comment>
<dbReference type="PROSITE" id="PS51635">
    <property type="entry name" value="PNPLA"/>
    <property type="match status" value="1"/>
</dbReference>
<evidence type="ECO:0000256" key="10">
    <source>
        <dbReference type="SAM" id="MobiDB-lite"/>
    </source>
</evidence>
<evidence type="ECO:0000256" key="11">
    <source>
        <dbReference type="SAM" id="SignalP"/>
    </source>
</evidence>
<evidence type="ECO:0000259" key="12">
    <source>
        <dbReference type="PROSITE" id="PS51635"/>
    </source>
</evidence>
<reference evidence="13 14" key="1">
    <citation type="journal article" date="2018" name="Plant J.">
        <title>Genome sequences of Chlorella sorokiniana UTEX 1602 and Micractinium conductrix SAG 241.80: implications to maltose excretion by a green alga.</title>
        <authorList>
            <person name="Arriola M.B."/>
            <person name="Velmurugan N."/>
            <person name="Zhang Y."/>
            <person name="Plunkett M.H."/>
            <person name="Hondzo H."/>
            <person name="Barney B.M."/>
        </authorList>
    </citation>
    <scope>NUCLEOTIDE SEQUENCE [LARGE SCALE GENOMIC DNA]</scope>
    <source>
        <strain evidence="14">UTEX 1602</strain>
    </source>
</reference>
<evidence type="ECO:0000313" key="14">
    <source>
        <dbReference type="Proteomes" id="UP000239899"/>
    </source>
</evidence>
<dbReference type="SUPFAM" id="SSF52058">
    <property type="entry name" value="L domain-like"/>
    <property type="match status" value="1"/>
</dbReference>
<keyword evidence="9" id="KW-0175">Coiled coil</keyword>
<evidence type="ECO:0000256" key="5">
    <source>
        <dbReference type="ARBA" id="ARBA00023187"/>
    </source>
</evidence>
<dbReference type="InterPro" id="IPR010541">
    <property type="entry name" value="Prp3_C"/>
</dbReference>
<evidence type="ECO:0000256" key="1">
    <source>
        <dbReference type="ARBA" id="ARBA00004123"/>
    </source>
</evidence>
<dbReference type="InterPro" id="IPR013881">
    <property type="entry name" value="Pre-mRNA_splic_Prp3_dom"/>
</dbReference>
<dbReference type="OrthoDB" id="10264544at2759"/>
<feature type="active site" description="Proton acceptor" evidence="7">
    <location>
        <position position="212"/>
    </location>
</feature>
<dbReference type="InterPro" id="IPR032675">
    <property type="entry name" value="LRR_dom_sf"/>
</dbReference>
<feature type="region of interest" description="Disordered" evidence="10">
    <location>
        <begin position="1014"/>
        <end position="1036"/>
    </location>
</feature>
<evidence type="ECO:0000256" key="4">
    <source>
        <dbReference type="ARBA" id="ARBA00023098"/>
    </source>
</evidence>
<evidence type="ECO:0000256" key="3">
    <source>
        <dbReference type="ARBA" id="ARBA00022664"/>
    </source>
</evidence>
<dbReference type="Pfam" id="PF01734">
    <property type="entry name" value="Patatin"/>
    <property type="match status" value="1"/>
</dbReference>
<dbReference type="Gene3D" id="3.80.10.10">
    <property type="entry name" value="Ribonuclease Inhibitor"/>
    <property type="match status" value="1"/>
</dbReference>
<keyword evidence="14" id="KW-1185">Reference proteome</keyword>
<keyword evidence="7 8" id="KW-0378">Hydrolase</keyword>
<dbReference type="GO" id="GO:0016042">
    <property type="term" value="P:lipid catabolic process"/>
    <property type="evidence" value="ECO:0007669"/>
    <property type="project" value="UniProtKB-UniRule"/>
</dbReference>
<dbReference type="Proteomes" id="UP000239899">
    <property type="component" value="Unassembled WGS sequence"/>
</dbReference>
<feature type="signal peptide" evidence="11">
    <location>
        <begin position="1"/>
        <end position="29"/>
    </location>
</feature>
<protein>
    <recommendedName>
        <fullName evidence="8">Patatin</fullName>
        <ecNumber evidence="8">3.1.1.-</ecNumber>
    </recommendedName>
</protein>
<evidence type="ECO:0000256" key="9">
    <source>
        <dbReference type="SAM" id="Coils"/>
    </source>
</evidence>
<feature type="short sequence motif" description="GXSXG" evidence="7">
    <location>
        <begin position="96"/>
        <end position="100"/>
    </location>
</feature>
<feature type="active site" description="Nucleophile" evidence="7">
    <location>
        <position position="98"/>
    </location>
</feature>
<evidence type="ECO:0000313" key="13">
    <source>
        <dbReference type="EMBL" id="PRW57645.1"/>
    </source>
</evidence>
<proteinExistence type="inferred from homology"/>
<feature type="compositionally biased region" description="Low complexity" evidence="10">
    <location>
        <begin position="1018"/>
        <end position="1029"/>
    </location>
</feature>
<dbReference type="Gene3D" id="3.40.1090.10">
    <property type="entry name" value="Cytosolic phospholipase A2 catalytic domain"/>
    <property type="match status" value="1"/>
</dbReference>
<dbReference type="Pfam" id="PF08572">
    <property type="entry name" value="PRP3"/>
    <property type="match status" value="2"/>
</dbReference>
<feature type="coiled-coil region" evidence="9">
    <location>
        <begin position="920"/>
        <end position="950"/>
    </location>
</feature>
<dbReference type="GO" id="GO:0000398">
    <property type="term" value="P:mRNA splicing, via spliceosome"/>
    <property type="evidence" value="ECO:0007669"/>
    <property type="project" value="InterPro"/>
</dbReference>
<dbReference type="PANTHER" id="PTHR14212:SF0">
    <property type="entry name" value="U4_U6 SMALL NUCLEAR RIBONUCLEOPROTEIN PRP3"/>
    <property type="match status" value="1"/>
</dbReference>
<evidence type="ECO:0000256" key="7">
    <source>
        <dbReference type="PROSITE-ProRule" id="PRU01161"/>
    </source>
</evidence>
<dbReference type="EC" id="3.1.1.-" evidence="8"/>
<feature type="domain" description="PNPLA" evidence="12">
    <location>
        <begin position="65"/>
        <end position="225"/>
    </location>
</feature>
<evidence type="ECO:0000256" key="6">
    <source>
        <dbReference type="ARBA" id="ARBA00023242"/>
    </source>
</evidence>
<gene>
    <name evidence="13" type="ORF">C2E21_3685</name>
</gene>
<dbReference type="STRING" id="3076.A0A2P6TU97"/>
<dbReference type="GO" id="GO:0005930">
    <property type="term" value="C:axoneme"/>
    <property type="evidence" value="ECO:0007669"/>
    <property type="project" value="UniProtKB-SubCell"/>
</dbReference>
<organism evidence="13 14">
    <name type="scientific">Chlorella sorokiniana</name>
    <name type="common">Freshwater green alga</name>
    <dbReference type="NCBI Taxonomy" id="3076"/>
    <lineage>
        <taxon>Eukaryota</taxon>
        <taxon>Viridiplantae</taxon>
        <taxon>Chlorophyta</taxon>
        <taxon>core chlorophytes</taxon>
        <taxon>Trebouxiophyceae</taxon>
        <taxon>Chlorellales</taxon>
        <taxon>Chlorellaceae</taxon>
        <taxon>Chlorella clade</taxon>
        <taxon>Chlorella</taxon>
    </lineage>
</organism>
<comment type="similarity">
    <text evidence="8">Belongs to the patatin family.</text>
</comment>
<keyword evidence="11" id="KW-0732">Signal</keyword>
<dbReference type="GO" id="GO:0046540">
    <property type="term" value="C:U4/U6 x U5 tri-snRNP complex"/>
    <property type="evidence" value="ECO:0007669"/>
    <property type="project" value="InterPro"/>
</dbReference>
<dbReference type="CDD" id="cd24162">
    <property type="entry name" value="Prp3_C"/>
    <property type="match status" value="1"/>
</dbReference>
<name>A0A2P6TU97_CHLSO</name>
<feature type="compositionally biased region" description="Low complexity" evidence="10">
    <location>
        <begin position="974"/>
        <end position="992"/>
    </location>
</feature>
<dbReference type="EMBL" id="LHPG02000006">
    <property type="protein sequence ID" value="PRW57645.1"/>
    <property type="molecule type" value="Genomic_DNA"/>
</dbReference>
<dbReference type="InterPro" id="IPR002641">
    <property type="entry name" value="PNPLA_dom"/>
</dbReference>
<dbReference type="InterPro" id="IPR016035">
    <property type="entry name" value="Acyl_Trfase/lysoPLipase"/>
</dbReference>
<comment type="domain">
    <text evidence="8">The nitrogen atoms of the two glycine residues in the GGXR motif define the oxyanion hole, and stabilize the oxyanion that forms during the nucleophilic attack by the catalytic serine during substrate cleavage.</text>
</comment>
<dbReference type="SUPFAM" id="SSF52151">
    <property type="entry name" value="FabD/lysophospholipase-like"/>
    <property type="match status" value="1"/>
</dbReference>
<sequence length="1457" mass="158392">MPRLDIPPAAWAGPSSMLLSLLEPAVVAAAASRQAPVASSQAQGGRAAPLRRQRRADRPGVKYDLVLSSGFLAFANHCGFLQAVEDVGLPVNGIMGTSAGALIGSMYAAGYSPREIVAEFARYAPIERLRCHGRPWEGLLSMEPLIRELHSLLPPSFSGLQQDFACGVVAADGRHVLLDRGNLPAAVTASAAIPVVFHPVPVPDRPEGPFIDGGIKCRIGLDLWRQHRYGADAAAAAPAVVHLISRSSPFSGNDSTAGLVRQNAVVVKSPKSGVSFWSYGDYEAQFEAARQRALPVLRQLLESQALPRGPMSAELAIEKLRKMQRKLSIEETGPELADMLAVLEGIQQAEAELRAAAAGSQPQQQHWGMDGADQSPALFKARALLAGNAPAAATAAERTRREMQPLLDNQQALALSRPGSPGSRLNAIHFTAAYHAIVAALEAEEPAVRGSGAALMDRKEGLMRLADETVQSGLAAKLAQAVPHCGMPREQAHALAAGLFRRAERLLGTARSCLPPLKRWLPQLQLRAHEQYQVRFEQRLAEAKQGTYNRFISCEFAAMEAAEQPQPCWVELLDDTLLGYIFVLAGRRQSQCHVVCRRWHRVWYSEPGLWQHLRLYSATDTAVEVPMVQRVAPLVECLEMKSTGAPWAPATGQQWDLPALLAFFPTGRRQRLREEVRQANPLDSVLSPPQLSRLPNLAAVRFDNKRGGVLLSGGHVVRHFELLLRGGRASLSCLPTARAAPVLSPQRKLNMGSNRIQFEVEVPFPIGVTHLDLSHCKLEQFPAESIRGMIFLQHLSLAGNCSMVLTPQDIGMLERRRMLRVLTSVGLAAAAASVAAGGGGAHEAPASAVHRDQRVTHHTLLASAGLRALPACKAMAGEGAEKRKAEEDGSAQEPAKRPRVDGSNGGAPGAAAAAAVLPATKKLGIDLEKLQKAKAALQKQKELAEKLKKAGITLGAKPGAAAAAPRPPAAAPGAAAAAAAAEPPKAPKLATKLPPPLILDEQGREVDETGKPIERPVAQAPGPEQQQQQKEADEDAAEKFFDPGLGNRALRRMQRRPRSNFQFVEEGKLQKQAEIGRLRAKYGDEAAKQIAARRQREAELAAGGEDANLIPLGVRAEGAKPAAALEPIPAVEWWDARILTDKSSYGGVVDGEPAQLRQGRITIYVEHPVLIEPPAEAPPPPPQPLKLTKRELKKLRTQRRVAREKEKQELIRQGLLEPPKVKISLLPCPLTDSVLLVFQPPQIRQGLLEPPKPKVKISNLMRVLGAEATADPTAIEAEVRKQMAERQAAHEDRNLARMLTPAERRDKKLKKLIGEDDGTEKHVALYKVGDLSAPQLRFKVDVNARENHMSGASLALAGTFALVVVEGTQKTLRRYEKLMLRRIDWNAGRDEEEEEEEEGKPPRLPNYCHLVWQGVVKEATFRKFYSETVHSEAAARTFLRDHGVEHYWELCQAFQPE</sequence>
<evidence type="ECO:0000256" key="8">
    <source>
        <dbReference type="RuleBase" id="RU361262"/>
    </source>
</evidence>
<feature type="chain" id="PRO_5015135714" description="Patatin" evidence="11">
    <location>
        <begin position="30"/>
        <end position="1457"/>
    </location>
</feature>
<dbReference type="InterPro" id="IPR027104">
    <property type="entry name" value="Prp3"/>
</dbReference>
<dbReference type="PANTHER" id="PTHR14212">
    <property type="entry name" value="U4/U6-ASSOCIATED RNA SPLICING FACTOR-RELATED"/>
    <property type="match status" value="1"/>
</dbReference>
<dbReference type="Pfam" id="PF06544">
    <property type="entry name" value="Prp3_C"/>
    <property type="match status" value="1"/>
</dbReference>
<dbReference type="GO" id="GO:0016787">
    <property type="term" value="F:hydrolase activity"/>
    <property type="evidence" value="ECO:0007669"/>
    <property type="project" value="UniProtKB-UniRule"/>
</dbReference>
<keyword evidence="7 8" id="KW-0442">Lipid degradation</keyword>
<evidence type="ECO:0000256" key="2">
    <source>
        <dbReference type="ARBA" id="ARBA00004430"/>
    </source>
</evidence>
<feature type="region of interest" description="Disordered" evidence="10">
    <location>
        <begin position="974"/>
        <end position="993"/>
    </location>
</feature>
<feature type="region of interest" description="Disordered" evidence="10">
    <location>
        <begin position="877"/>
        <end position="910"/>
    </location>
</feature>
<accession>A0A2P6TU97</accession>